<dbReference type="GO" id="GO:0000976">
    <property type="term" value="F:transcription cis-regulatory region binding"/>
    <property type="evidence" value="ECO:0007669"/>
    <property type="project" value="TreeGrafter"/>
</dbReference>
<dbReference type="Pfam" id="PF17932">
    <property type="entry name" value="TetR_C_24"/>
    <property type="match status" value="1"/>
</dbReference>
<dbReference type="PROSITE" id="PS50977">
    <property type="entry name" value="HTH_TETR_2"/>
    <property type="match status" value="1"/>
</dbReference>
<reference evidence="4 5" key="1">
    <citation type="submission" date="2019-06" db="EMBL/GenBank/DDBJ databases">
        <title>Sequencing the genomes of 1000 actinobacteria strains.</title>
        <authorList>
            <person name="Klenk H.-P."/>
        </authorList>
    </citation>
    <scope>NUCLEOTIDE SEQUENCE [LARGE SCALE GENOMIC DNA]</scope>
    <source>
        <strain evidence="4 5">DSM 24617</strain>
    </source>
</reference>
<evidence type="ECO:0000259" key="3">
    <source>
        <dbReference type="PROSITE" id="PS50977"/>
    </source>
</evidence>
<dbReference type="Pfam" id="PF00440">
    <property type="entry name" value="TetR_N"/>
    <property type="match status" value="1"/>
</dbReference>
<accession>A0A542X8K3</accession>
<dbReference type="InterPro" id="IPR041490">
    <property type="entry name" value="KstR2_TetR_C"/>
</dbReference>
<feature type="domain" description="HTH tetR-type" evidence="3">
    <location>
        <begin position="13"/>
        <end position="73"/>
    </location>
</feature>
<keyword evidence="5" id="KW-1185">Reference proteome</keyword>
<dbReference type="PANTHER" id="PTHR30055">
    <property type="entry name" value="HTH-TYPE TRANSCRIPTIONAL REGULATOR RUTR"/>
    <property type="match status" value="1"/>
</dbReference>
<evidence type="ECO:0000313" key="5">
    <source>
        <dbReference type="Proteomes" id="UP000318336"/>
    </source>
</evidence>
<comment type="caution">
    <text evidence="4">The sequence shown here is derived from an EMBL/GenBank/DDBJ whole genome shotgun (WGS) entry which is preliminary data.</text>
</comment>
<dbReference type="InterPro" id="IPR036271">
    <property type="entry name" value="Tet_transcr_reg_TetR-rel_C_sf"/>
</dbReference>
<dbReference type="InterPro" id="IPR001647">
    <property type="entry name" value="HTH_TetR"/>
</dbReference>
<dbReference type="EMBL" id="VFOK01000001">
    <property type="protein sequence ID" value="TQL32162.1"/>
    <property type="molecule type" value="Genomic_DNA"/>
</dbReference>
<proteinExistence type="predicted"/>
<dbReference type="InterPro" id="IPR009057">
    <property type="entry name" value="Homeodomain-like_sf"/>
</dbReference>
<evidence type="ECO:0000313" key="4">
    <source>
        <dbReference type="EMBL" id="TQL32162.1"/>
    </source>
</evidence>
<dbReference type="Gene3D" id="1.10.357.10">
    <property type="entry name" value="Tetracycline Repressor, domain 2"/>
    <property type="match status" value="1"/>
</dbReference>
<dbReference type="GO" id="GO:0003700">
    <property type="term" value="F:DNA-binding transcription factor activity"/>
    <property type="evidence" value="ECO:0007669"/>
    <property type="project" value="TreeGrafter"/>
</dbReference>
<keyword evidence="1 2" id="KW-0238">DNA-binding</keyword>
<sequence>MARQTPAARQSEQEARERLVEAARIAFGSNGFHGTTTRHIAAEAGMSPAAVYVHHPSKEALLFAISREGHLASLDAVSDAAASAGAPGERVRAIVRAFVLRQAEHHDTARIVNYELGALSPEHRAEIDVLRRKIQQTLVDAIVEGVDAGAFPAVDPSLTATAIMGMSIDVGRWYRDEGTWTPPQVADHLAEMAVRMVRA</sequence>
<evidence type="ECO:0000256" key="2">
    <source>
        <dbReference type="PROSITE-ProRule" id="PRU00335"/>
    </source>
</evidence>
<protein>
    <submittedName>
        <fullName evidence="4">TetR family transcriptional regulator</fullName>
    </submittedName>
</protein>
<dbReference type="InterPro" id="IPR050109">
    <property type="entry name" value="HTH-type_TetR-like_transc_reg"/>
</dbReference>
<dbReference type="PANTHER" id="PTHR30055:SF200">
    <property type="entry name" value="HTH-TYPE TRANSCRIPTIONAL REPRESSOR BDCR"/>
    <property type="match status" value="1"/>
</dbReference>
<feature type="DNA-binding region" description="H-T-H motif" evidence="2">
    <location>
        <begin position="36"/>
        <end position="55"/>
    </location>
</feature>
<dbReference type="OrthoDB" id="3190535at2"/>
<dbReference type="SUPFAM" id="SSF48498">
    <property type="entry name" value="Tetracyclin repressor-like, C-terminal domain"/>
    <property type="match status" value="1"/>
</dbReference>
<evidence type="ECO:0000256" key="1">
    <source>
        <dbReference type="ARBA" id="ARBA00023125"/>
    </source>
</evidence>
<dbReference type="RefSeq" id="WP_142004299.1">
    <property type="nucleotide sequence ID" value="NZ_CAJTBP010000001.1"/>
</dbReference>
<organism evidence="4 5">
    <name type="scientific">Barrientosiimonas humi</name>
    <dbReference type="NCBI Taxonomy" id="999931"/>
    <lineage>
        <taxon>Bacteria</taxon>
        <taxon>Bacillati</taxon>
        <taxon>Actinomycetota</taxon>
        <taxon>Actinomycetes</taxon>
        <taxon>Micrococcales</taxon>
        <taxon>Dermacoccaceae</taxon>
        <taxon>Barrientosiimonas</taxon>
    </lineage>
</organism>
<dbReference type="AlphaFoldDB" id="A0A542X8K3"/>
<dbReference type="SUPFAM" id="SSF46689">
    <property type="entry name" value="Homeodomain-like"/>
    <property type="match status" value="1"/>
</dbReference>
<gene>
    <name evidence="4" type="ORF">FB554_0277</name>
</gene>
<dbReference type="PRINTS" id="PR00455">
    <property type="entry name" value="HTHTETR"/>
</dbReference>
<dbReference type="Proteomes" id="UP000318336">
    <property type="component" value="Unassembled WGS sequence"/>
</dbReference>
<name>A0A542X8K3_9MICO</name>